<dbReference type="EMBL" id="CAJNBK010000016">
    <property type="protein sequence ID" value="CAE6791830.1"/>
    <property type="molecule type" value="Genomic_DNA"/>
</dbReference>
<evidence type="ECO:0000313" key="2">
    <source>
        <dbReference type="EMBL" id="CAE6791830.1"/>
    </source>
</evidence>
<accession>A0ABN7M8V1</accession>
<keyword evidence="3" id="KW-1185">Reference proteome</keyword>
<comment type="caution">
    <text evidence="2">The sequence shown here is derived from an EMBL/GenBank/DDBJ whole genome shotgun (WGS) entry which is preliminary data.</text>
</comment>
<dbReference type="Proteomes" id="UP000672526">
    <property type="component" value="Unassembled WGS sequence"/>
</dbReference>
<sequence>MAKTTKKTQTASRPPVDALQYEKLALSAFGACDRQIRQLRTLIDLAASITRCPATTVEERRRERNLLEHLLYTVEQYQQEVECDRDLYQVIALDAKGVAHNRITAKLAAQLLSDAAEAGREAGEAAAEAEAAVDKAVTRKQERVKTAARTRADAQKAEVKH</sequence>
<reference evidence="2 3" key="1">
    <citation type="submission" date="2021-02" db="EMBL/GenBank/DDBJ databases">
        <authorList>
            <person name="Vanwijnsberghe S."/>
        </authorList>
    </citation>
    <scope>NUCLEOTIDE SEQUENCE [LARGE SCALE GENOMIC DNA]</scope>
    <source>
        <strain evidence="2 3">LMG 31837</strain>
    </source>
</reference>
<gene>
    <name evidence="2" type="ORF">R69888_04794</name>
</gene>
<protein>
    <submittedName>
        <fullName evidence="2">Uncharacterized protein</fullName>
    </submittedName>
</protein>
<evidence type="ECO:0000256" key="1">
    <source>
        <dbReference type="SAM" id="MobiDB-lite"/>
    </source>
</evidence>
<proteinExistence type="predicted"/>
<evidence type="ECO:0000313" key="3">
    <source>
        <dbReference type="Proteomes" id="UP000672526"/>
    </source>
</evidence>
<dbReference type="RefSeq" id="WP_211613748.1">
    <property type="nucleotide sequence ID" value="NZ_CAJNBK010000016.1"/>
</dbReference>
<feature type="region of interest" description="Disordered" evidence="1">
    <location>
        <begin position="138"/>
        <end position="161"/>
    </location>
</feature>
<name>A0ABN7M8V1_9BURK</name>
<organism evidence="2 3">
    <name type="scientific">Paraburkholderia haematera</name>
    <dbReference type="NCBI Taxonomy" id="2793077"/>
    <lineage>
        <taxon>Bacteria</taxon>
        <taxon>Pseudomonadati</taxon>
        <taxon>Pseudomonadota</taxon>
        <taxon>Betaproteobacteria</taxon>
        <taxon>Burkholderiales</taxon>
        <taxon>Burkholderiaceae</taxon>
        <taxon>Paraburkholderia</taxon>
    </lineage>
</organism>